<keyword evidence="1" id="KW-0328">Glycosyltransferase</keyword>
<proteinExistence type="predicted"/>
<evidence type="ECO:0000256" key="1">
    <source>
        <dbReference type="ARBA" id="ARBA00022676"/>
    </source>
</evidence>
<accession>A0A0K9PAL4</accession>
<evidence type="ECO:0000313" key="4">
    <source>
        <dbReference type="Proteomes" id="UP000036987"/>
    </source>
</evidence>
<evidence type="ECO:0000313" key="3">
    <source>
        <dbReference type="EMBL" id="KMZ66014.1"/>
    </source>
</evidence>
<evidence type="ECO:0000256" key="2">
    <source>
        <dbReference type="ARBA" id="ARBA00022679"/>
    </source>
</evidence>
<keyword evidence="4" id="KW-1185">Reference proteome</keyword>
<dbReference type="EMBL" id="LFYR01000981">
    <property type="protein sequence ID" value="KMZ66014.1"/>
    <property type="molecule type" value="Genomic_DNA"/>
</dbReference>
<gene>
    <name evidence="3" type="ORF">ZOSMA_2G00240</name>
</gene>
<dbReference type="AlphaFoldDB" id="A0A0K9PAL4"/>
<organism evidence="3 4">
    <name type="scientific">Zostera marina</name>
    <name type="common">Eelgrass</name>
    <dbReference type="NCBI Taxonomy" id="29655"/>
    <lineage>
        <taxon>Eukaryota</taxon>
        <taxon>Viridiplantae</taxon>
        <taxon>Streptophyta</taxon>
        <taxon>Embryophyta</taxon>
        <taxon>Tracheophyta</taxon>
        <taxon>Spermatophyta</taxon>
        <taxon>Magnoliopsida</taxon>
        <taxon>Liliopsida</taxon>
        <taxon>Zosteraceae</taxon>
        <taxon>Zostera</taxon>
    </lineage>
</organism>
<keyword evidence="2" id="KW-0808">Transferase</keyword>
<comment type="caution">
    <text evidence="3">The sequence shown here is derived from an EMBL/GenBank/DDBJ whole genome shotgun (WGS) entry which is preliminary data.</text>
</comment>
<protein>
    <submittedName>
        <fullName evidence="3">Sucrose-phosphate synthase</fullName>
    </submittedName>
</protein>
<dbReference type="InterPro" id="IPR044161">
    <property type="entry name" value="SPS"/>
</dbReference>
<dbReference type="STRING" id="29655.A0A0K9PAL4"/>
<sequence>MRGECVIIITIGCVALNVPMVLTGHSLSQSKYEQFLKQGRMSRADINSTYKITRRIEAEKLGLDSTELVVTSTRQEMEEEWGLYDGFDTKIERKLRVWMRRGVNNLDRYMPRVMVMPGMDFSYVNQRESSETNVHLKTLIGSRRKRKLPSLYPVCQDFFTSHCPRLTTRER</sequence>
<dbReference type="Proteomes" id="UP000036987">
    <property type="component" value="Unassembled WGS sequence"/>
</dbReference>
<dbReference type="PANTHER" id="PTHR46039">
    <property type="entry name" value="SUCROSE-PHOSPHATE SYNTHASE 3-RELATED"/>
    <property type="match status" value="1"/>
</dbReference>
<dbReference type="PANTHER" id="PTHR46039:SF1">
    <property type="entry name" value="SUCROSE-PHOSPHATE SYNTHASE 4"/>
    <property type="match status" value="1"/>
</dbReference>
<dbReference type="GO" id="GO:0016757">
    <property type="term" value="F:glycosyltransferase activity"/>
    <property type="evidence" value="ECO:0007669"/>
    <property type="project" value="UniProtKB-KW"/>
</dbReference>
<reference evidence="4" key="1">
    <citation type="journal article" date="2016" name="Nature">
        <title>The genome of the seagrass Zostera marina reveals angiosperm adaptation to the sea.</title>
        <authorList>
            <person name="Olsen J.L."/>
            <person name="Rouze P."/>
            <person name="Verhelst B."/>
            <person name="Lin Y.-C."/>
            <person name="Bayer T."/>
            <person name="Collen J."/>
            <person name="Dattolo E."/>
            <person name="De Paoli E."/>
            <person name="Dittami S."/>
            <person name="Maumus F."/>
            <person name="Michel G."/>
            <person name="Kersting A."/>
            <person name="Lauritano C."/>
            <person name="Lohaus R."/>
            <person name="Toepel M."/>
            <person name="Tonon T."/>
            <person name="Vanneste K."/>
            <person name="Amirebrahimi M."/>
            <person name="Brakel J."/>
            <person name="Bostroem C."/>
            <person name="Chovatia M."/>
            <person name="Grimwood J."/>
            <person name="Jenkins J.W."/>
            <person name="Jueterbock A."/>
            <person name="Mraz A."/>
            <person name="Stam W.T."/>
            <person name="Tice H."/>
            <person name="Bornberg-Bauer E."/>
            <person name="Green P.J."/>
            <person name="Pearson G.A."/>
            <person name="Procaccini G."/>
            <person name="Duarte C.M."/>
            <person name="Schmutz J."/>
            <person name="Reusch T.B.H."/>
            <person name="Van de Peer Y."/>
        </authorList>
    </citation>
    <scope>NUCLEOTIDE SEQUENCE [LARGE SCALE GENOMIC DNA]</scope>
    <source>
        <strain evidence="4">cv. Finnish</strain>
    </source>
</reference>
<dbReference type="Gene3D" id="3.40.50.2000">
    <property type="entry name" value="Glycogen Phosphorylase B"/>
    <property type="match status" value="1"/>
</dbReference>
<name>A0A0K9PAL4_ZOSMR</name>
<dbReference type="OrthoDB" id="1734622at2759"/>